<evidence type="ECO:0000256" key="2">
    <source>
        <dbReference type="SAM" id="SignalP"/>
    </source>
</evidence>
<comment type="similarity">
    <text evidence="1">Belongs to the beta-lactamase family.</text>
</comment>
<name>A0AAV9NCH7_9EURO</name>
<evidence type="ECO:0000256" key="1">
    <source>
        <dbReference type="ARBA" id="ARBA00038473"/>
    </source>
</evidence>
<dbReference type="Pfam" id="PF00144">
    <property type="entry name" value="Beta-lactamase"/>
    <property type="match status" value="1"/>
</dbReference>
<dbReference type="SUPFAM" id="SSF56601">
    <property type="entry name" value="beta-lactamase/transpeptidase-like"/>
    <property type="match status" value="1"/>
</dbReference>
<keyword evidence="2" id="KW-0732">Signal</keyword>
<feature type="signal peptide" evidence="2">
    <location>
        <begin position="1"/>
        <end position="22"/>
    </location>
</feature>
<protein>
    <recommendedName>
        <fullName evidence="7">Beta-lactamase-related domain-containing protein</fullName>
    </recommendedName>
</protein>
<dbReference type="EMBL" id="JAVRRD010000010">
    <property type="protein sequence ID" value="KAK5054550.1"/>
    <property type="molecule type" value="Genomic_DNA"/>
</dbReference>
<sequence length="582" mass="64271">MTRLSVTSIFLAALSLINQIVADCSKYTPAFPSPDYSQKSPELLEAFNDISNTLSNLISKPVYNASSYSIEITSTDSTLWSTHHTAQDKNVSRPGAEEVNGESAYRIASITKTFTVLGLLYQDVAGNLSLDDTVDTYISDLRGHQRGSIPWKDITLRTLASQLSGIPRDFAQGDLFIEIPDATQYGFPPVSDAGLPTCDSYANYTPCTAKDFTDFLRSANPLFAPNQKSTYSNLAFDLLGLVLANVTGLSYEDYIRTAILEPLGMKGSSFIPPPDEFAVLPKGEAWYWDVDEGVQNPTGGLFATSSDLSTYLRYILTHFNGITPKLNWFHPASFTEGVNSFYGVPWEIFRTEKILSRTGRPVTFITKGGGLPGYITNIILVPEYSLGITVLTAGDTALMSKLREIITTKLIRATDKLAQRQAYEKYVGTYAAPHINTTLTVSLSPYQGLYVSEFISNGTDTFSALLAFFADRGANDITVQLFPTLLYRDEKNKRGELFRAVLDVVPRHSGGPPSVWDDFCVTNVDLLMYAGKPVGEVVFWNTDDGGYRFDRVEMSAFRVWLDRVGNDKHEADSSEGLSIQEL</sequence>
<reference evidence="5 6" key="1">
    <citation type="submission" date="2023-08" db="EMBL/GenBank/DDBJ databases">
        <title>Black Yeasts Isolated from many extreme environments.</title>
        <authorList>
            <person name="Coleine C."/>
            <person name="Stajich J.E."/>
            <person name="Selbmann L."/>
        </authorList>
    </citation>
    <scope>NUCLEOTIDE SEQUENCE [LARGE SCALE GENOMIC DNA]</scope>
    <source>
        <strain evidence="5 6">CCFEE 5792</strain>
    </source>
</reference>
<dbReference type="PANTHER" id="PTHR22935:SF95">
    <property type="entry name" value="BETA-LACTAMASE-LIKE 1-RELATED"/>
    <property type="match status" value="1"/>
</dbReference>
<dbReference type="InterPro" id="IPR051478">
    <property type="entry name" value="Beta-lactamase-like_AB/R"/>
</dbReference>
<feature type="chain" id="PRO_5043990125" description="Beta-lactamase-related domain-containing protein" evidence="2">
    <location>
        <begin position="23"/>
        <end position="582"/>
    </location>
</feature>
<evidence type="ECO:0000259" key="4">
    <source>
        <dbReference type="Pfam" id="PF26335"/>
    </source>
</evidence>
<proteinExistence type="inferred from homology"/>
<dbReference type="Pfam" id="PF26335">
    <property type="entry name" value="ARB_00930_C"/>
    <property type="match status" value="1"/>
</dbReference>
<dbReference type="RefSeq" id="XP_064707323.1">
    <property type="nucleotide sequence ID" value="XM_064845065.1"/>
</dbReference>
<gene>
    <name evidence="5" type="ORF">LTR84_001441</name>
</gene>
<evidence type="ECO:0000259" key="3">
    <source>
        <dbReference type="Pfam" id="PF00144"/>
    </source>
</evidence>
<dbReference type="AlphaFoldDB" id="A0AAV9NCH7"/>
<evidence type="ECO:0000313" key="6">
    <source>
        <dbReference type="Proteomes" id="UP001358417"/>
    </source>
</evidence>
<dbReference type="GeneID" id="89969661"/>
<accession>A0AAV9NCH7</accession>
<dbReference type="InterPro" id="IPR012338">
    <property type="entry name" value="Beta-lactam/transpept-like"/>
</dbReference>
<evidence type="ECO:0008006" key="7">
    <source>
        <dbReference type="Google" id="ProtNLM"/>
    </source>
</evidence>
<feature type="domain" description="Beta-lactamase-related" evidence="3">
    <location>
        <begin position="96"/>
        <end position="396"/>
    </location>
</feature>
<dbReference type="InterPro" id="IPR058664">
    <property type="entry name" value="ARB_00930-like_C"/>
</dbReference>
<dbReference type="Gene3D" id="3.40.710.10">
    <property type="entry name" value="DD-peptidase/beta-lactamase superfamily"/>
    <property type="match status" value="1"/>
</dbReference>
<keyword evidence="6" id="KW-1185">Reference proteome</keyword>
<organism evidence="5 6">
    <name type="scientific">Exophiala bonariae</name>
    <dbReference type="NCBI Taxonomy" id="1690606"/>
    <lineage>
        <taxon>Eukaryota</taxon>
        <taxon>Fungi</taxon>
        <taxon>Dikarya</taxon>
        <taxon>Ascomycota</taxon>
        <taxon>Pezizomycotina</taxon>
        <taxon>Eurotiomycetes</taxon>
        <taxon>Chaetothyriomycetidae</taxon>
        <taxon>Chaetothyriales</taxon>
        <taxon>Herpotrichiellaceae</taxon>
        <taxon>Exophiala</taxon>
    </lineage>
</organism>
<comment type="caution">
    <text evidence="5">The sequence shown here is derived from an EMBL/GenBank/DDBJ whole genome shotgun (WGS) entry which is preliminary data.</text>
</comment>
<dbReference type="PANTHER" id="PTHR22935">
    <property type="entry name" value="PENICILLIN-BINDING PROTEIN"/>
    <property type="match status" value="1"/>
</dbReference>
<dbReference type="Proteomes" id="UP001358417">
    <property type="component" value="Unassembled WGS sequence"/>
</dbReference>
<dbReference type="InterPro" id="IPR001466">
    <property type="entry name" value="Beta-lactam-related"/>
</dbReference>
<evidence type="ECO:0000313" key="5">
    <source>
        <dbReference type="EMBL" id="KAK5054550.1"/>
    </source>
</evidence>
<feature type="domain" description="Beta-lactamase-like ARB-00930-like C-terminal" evidence="4">
    <location>
        <begin position="418"/>
        <end position="564"/>
    </location>
</feature>